<keyword evidence="3" id="KW-0479">Metal-binding</keyword>
<feature type="binding site" evidence="3">
    <location>
        <position position="105"/>
    </location>
    <ligand>
        <name>substrate</name>
    </ligand>
</feature>
<accession>A0A2C8Z6H0</accession>
<dbReference type="PANTHER" id="PTHR10907">
    <property type="entry name" value="REGUCALCIN"/>
    <property type="match status" value="1"/>
</dbReference>
<evidence type="ECO:0000256" key="2">
    <source>
        <dbReference type="PIRSR" id="PIRSR605511-1"/>
    </source>
</evidence>
<evidence type="ECO:0000256" key="3">
    <source>
        <dbReference type="PIRSR" id="PIRSR605511-2"/>
    </source>
</evidence>
<evidence type="ECO:0000256" key="1">
    <source>
        <dbReference type="ARBA" id="ARBA00008853"/>
    </source>
</evidence>
<dbReference type="PANTHER" id="PTHR10907:SF47">
    <property type="entry name" value="REGUCALCIN"/>
    <property type="match status" value="1"/>
</dbReference>
<dbReference type="PRINTS" id="PR01790">
    <property type="entry name" value="SMP30FAMILY"/>
</dbReference>
<keyword evidence="6" id="KW-1185">Reference proteome</keyword>
<dbReference type="InterPro" id="IPR005511">
    <property type="entry name" value="SMP-30"/>
</dbReference>
<feature type="binding site" evidence="3">
    <location>
        <position position="107"/>
    </location>
    <ligand>
        <name>substrate</name>
    </ligand>
</feature>
<feature type="binding site" evidence="3">
    <location>
        <position position="200"/>
    </location>
    <ligand>
        <name>a divalent metal cation</name>
        <dbReference type="ChEBI" id="CHEBI:60240"/>
    </ligand>
</feature>
<dbReference type="Proteomes" id="UP000219440">
    <property type="component" value="Unassembled WGS sequence"/>
</dbReference>
<feature type="domain" description="SMP-30/Gluconolactonase/LRE-like region" evidence="4">
    <location>
        <begin position="19"/>
        <end position="258"/>
    </location>
</feature>
<feature type="binding site" evidence="3">
    <location>
        <position position="125"/>
    </location>
    <ligand>
        <name>substrate</name>
    </ligand>
</feature>
<dbReference type="EMBL" id="OCST01000002">
    <property type="protein sequence ID" value="SOE59265.1"/>
    <property type="molecule type" value="Genomic_DNA"/>
</dbReference>
<feature type="binding site" evidence="3">
    <location>
        <position position="20"/>
    </location>
    <ligand>
        <name>a divalent metal cation</name>
        <dbReference type="ChEBI" id="CHEBI:60240"/>
    </ligand>
</feature>
<sequence>MPTVLTDATPLTQDRFQHAEGPVWDAAESRLLFVDMLEGNLVIIDGIAHHRPPRTTILHVDDVLAFIRPRRDGGWVAGSANSILILNEEFAVVDRRKILHDRRTRFNEGGCDEHGILYAGTMANDATPSLGALYRIDQHLKPEVILTNVTVSNGFVPRPYGVGNYYVDSATRRIDILTVDGGRTTREPFVMFEADDGTPDGLAVDTDGGVWAALWGSGRVQRYDPSGSLTHVIALPTSQVSSCAFGGLDRSTLFITTSQVESAEGDSLAGAVFSVDTDFRGFELTSSVL</sequence>
<comment type="cofactor">
    <cofactor evidence="3">
        <name>Zn(2+)</name>
        <dbReference type="ChEBI" id="CHEBI:29105"/>
    </cofactor>
    <text evidence="3">Binds 1 divalent metal cation per subunit.</text>
</comment>
<dbReference type="Pfam" id="PF08450">
    <property type="entry name" value="SGL"/>
    <property type="match status" value="1"/>
</dbReference>
<organism evidence="5 6">
    <name type="scientific">Salinibacterium xinjiangense</name>
    <dbReference type="NCBI Taxonomy" id="386302"/>
    <lineage>
        <taxon>Bacteria</taxon>
        <taxon>Bacillati</taxon>
        <taxon>Actinomycetota</taxon>
        <taxon>Actinomycetes</taxon>
        <taxon>Micrococcales</taxon>
        <taxon>Microbacteriaceae</taxon>
        <taxon>Salinibacterium</taxon>
    </lineage>
</organism>
<dbReference type="InterPro" id="IPR013658">
    <property type="entry name" value="SGL"/>
</dbReference>
<evidence type="ECO:0000313" key="5">
    <source>
        <dbReference type="EMBL" id="SOE59265.1"/>
    </source>
</evidence>
<proteinExistence type="inferred from homology"/>
<dbReference type="GO" id="GO:0005509">
    <property type="term" value="F:calcium ion binding"/>
    <property type="evidence" value="ECO:0007669"/>
    <property type="project" value="TreeGrafter"/>
</dbReference>
<gene>
    <name evidence="5" type="ORF">SAMN06296378_0911</name>
</gene>
<dbReference type="GO" id="GO:0004341">
    <property type="term" value="F:gluconolactonase activity"/>
    <property type="evidence" value="ECO:0007669"/>
    <property type="project" value="TreeGrafter"/>
</dbReference>
<feature type="binding site" evidence="3">
    <location>
        <position position="153"/>
    </location>
    <ligand>
        <name>a divalent metal cation</name>
        <dbReference type="ChEBI" id="CHEBI:60240"/>
    </ligand>
</feature>
<evidence type="ECO:0000313" key="6">
    <source>
        <dbReference type="Proteomes" id="UP000219440"/>
    </source>
</evidence>
<dbReference type="InterPro" id="IPR011042">
    <property type="entry name" value="6-blade_b-propeller_TolB-like"/>
</dbReference>
<dbReference type="GO" id="GO:0019853">
    <property type="term" value="P:L-ascorbic acid biosynthetic process"/>
    <property type="evidence" value="ECO:0007669"/>
    <property type="project" value="TreeGrafter"/>
</dbReference>
<protein>
    <submittedName>
        <fullName evidence="5">Sugar lactone lactonase YvrE</fullName>
    </submittedName>
</protein>
<dbReference type="Gene3D" id="2.120.10.30">
    <property type="entry name" value="TolB, C-terminal domain"/>
    <property type="match status" value="1"/>
</dbReference>
<comment type="similarity">
    <text evidence="1">Belongs to the SMP-30/CGR1 family.</text>
</comment>
<dbReference type="RefSeq" id="WP_097060062.1">
    <property type="nucleotide sequence ID" value="NZ_BMLC01000001.1"/>
</dbReference>
<feature type="active site" description="Proton donor/acceptor" evidence="2">
    <location>
        <position position="200"/>
    </location>
</feature>
<keyword evidence="3" id="KW-0862">Zinc</keyword>
<dbReference type="AlphaFoldDB" id="A0A2C8Z6H0"/>
<reference evidence="5 6" key="1">
    <citation type="submission" date="2017-09" db="EMBL/GenBank/DDBJ databases">
        <authorList>
            <person name="Ehlers B."/>
            <person name="Leendertz F.H."/>
        </authorList>
    </citation>
    <scope>NUCLEOTIDE SEQUENCE [LARGE SCALE GENOMIC DNA]</scope>
    <source>
        <strain evidence="5 6">CGMCC 1.05381</strain>
    </source>
</reference>
<evidence type="ECO:0000259" key="4">
    <source>
        <dbReference type="Pfam" id="PF08450"/>
    </source>
</evidence>
<dbReference type="SUPFAM" id="SSF63829">
    <property type="entry name" value="Calcium-dependent phosphotriesterase"/>
    <property type="match status" value="1"/>
</dbReference>
<name>A0A2C8Z6H0_9MICO</name>
<dbReference type="OrthoDB" id="2633250at2"/>